<keyword evidence="10" id="KW-1185">Reference proteome</keyword>
<dbReference type="Pfam" id="PF02803">
    <property type="entry name" value="Thiolase_C"/>
    <property type="match status" value="1"/>
</dbReference>
<dbReference type="InterPro" id="IPR020617">
    <property type="entry name" value="Thiolase_C"/>
</dbReference>
<proteinExistence type="inferred from homology"/>
<dbReference type="EMBL" id="FNNC01000002">
    <property type="protein sequence ID" value="SDW40475.1"/>
    <property type="molecule type" value="Genomic_DNA"/>
</dbReference>
<dbReference type="PROSITE" id="PS00737">
    <property type="entry name" value="THIOLASE_2"/>
    <property type="match status" value="1"/>
</dbReference>
<feature type="domain" description="Thiolase C-terminal" evidence="8">
    <location>
        <begin position="260"/>
        <end position="377"/>
    </location>
</feature>
<dbReference type="NCBIfam" id="TIGR01930">
    <property type="entry name" value="AcCoA-C-Actrans"/>
    <property type="match status" value="1"/>
</dbReference>
<dbReference type="SUPFAM" id="SSF53901">
    <property type="entry name" value="Thiolase-like"/>
    <property type="match status" value="2"/>
</dbReference>
<keyword evidence="6" id="KW-1133">Transmembrane helix</keyword>
<dbReference type="InterPro" id="IPR016039">
    <property type="entry name" value="Thiolase-like"/>
</dbReference>
<evidence type="ECO:0000313" key="10">
    <source>
        <dbReference type="Proteomes" id="UP000199488"/>
    </source>
</evidence>
<dbReference type="PIRSF" id="PIRSF000429">
    <property type="entry name" value="Ac-CoA_Ac_transf"/>
    <property type="match status" value="1"/>
</dbReference>
<evidence type="ECO:0000256" key="2">
    <source>
        <dbReference type="ARBA" id="ARBA00022679"/>
    </source>
</evidence>
<dbReference type="CDD" id="cd00751">
    <property type="entry name" value="thiolase"/>
    <property type="match status" value="1"/>
</dbReference>
<keyword evidence="6" id="KW-0472">Membrane</keyword>
<protein>
    <recommendedName>
        <fullName evidence="4">Acetoacetyl-CoA thiolase</fullName>
    </recommendedName>
</protein>
<dbReference type="PANTHER" id="PTHR18919">
    <property type="entry name" value="ACETYL-COA C-ACYLTRANSFERASE"/>
    <property type="match status" value="1"/>
</dbReference>
<evidence type="ECO:0000259" key="8">
    <source>
        <dbReference type="Pfam" id="PF02803"/>
    </source>
</evidence>
<dbReference type="PANTHER" id="PTHR18919:SF151">
    <property type="entry name" value="BLR2427 PROTEIN"/>
    <property type="match status" value="1"/>
</dbReference>
<evidence type="ECO:0000256" key="4">
    <source>
        <dbReference type="ARBA" id="ARBA00030755"/>
    </source>
</evidence>
<evidence type="ECO:0000259" key="7">
    <source>
        <dbReference type="Pfam" id="PF00108"/>
    </source>
</evidence>
<dbReference type="AlphaFoldDB" id="A0A1H2T9V4"/>
<evidence type="ECO:0000256" key="3">
    <source>
        <dbReference type="ARBA" id="ARBA00023315"/>
    </source>
</evidence>
<dbReference type="InterPro" id="IPR020613">
    <property type="entry name" value="Thiolase_CS"/>
</dbReference>
<evidence type="ECO:0000256" key="1">
    <source>
        <dbReference type="ARBA" id="ARBA00010982"/>
    </source>
</evidence>
<dbReference type="Gene3D" id="3.40.47.10">
    <property type="match status" value="2"/>
</dbReference>
<comment type="similarity">
    <text evidence="1 5">Belongs to the thiolase-like superfamily. Thiolase family.</text>
</comment>
<dbReference type="InterPro" id="IPR020616">
    <property type="entry name" value="Thiolase_N"/>
</dbReference>
<dbReference type="InterPro" id="IPR002155">
    <property type="entry name" value="Thiolase"/>
</dbReference>
<dbReference type="Pfam" id="PF00108">
    <property type="entry name" value="Thiolase_N"/>
    <property type="match status" value="1"/>
</dbReference>
<name>A0A1H2T9V4_9BACI</name>
<dbReference type="Proteomes" id="UP000199488">
    <property type="component" value="Unassembled WGS sequence"/>
</dbReference>
<dbReference type="STRING" id="1122204.SAMN05421781_1300"/>
<evidence type="ECO:0000256" key="6">
    <source>
        <dbReference type="SAM" id="Phobius"/>
    </source>
</evidence>
<keyword evidence="2 5" id="KW-0808">Transferase</keyword>
<keyword evidence="6" id="KW-0812">Transmembrane</keyword>
<dbReference type="GO" id="GO:0016747">
    <property type="term" value="F:acyltransferase activity, transferring groups other than amino-acyl groups"/>
    <property type="evidence" value="ECO:0007669"/>
    <property type="project" value="InterPro"/>
</dbReference>
<evidence type="ECO:0000313" key="9">
    <source>
        <dbReference type="EMBL" id="SDW40475.1"/>
    </source>
</evidence>
<evidence type="ECO:0000256" key="5">
    <source>
        <dbReference type="RuleBase" id="RU003557"/>
    </source>
</evidence>
<gene>
    <name evidence="9" type="ORF">SAMN05421781_1300</name>
</gene>
<organism evidence="9 10">
    <name type="scientific">Marinococcus luteus</name>
    <dbReference type="NCBI Taxonomy" id="1122204"/>
    <lineage>
        <taxon>Bacteria</taxon>
        <taxon>Bacillati</taxon>
        <taxon>Bacillota</taxon>
        <taxon>Bacilli</taxon>
        <taxon>Bacillales</taxon>
        <taxon>Bacillaceae</taxon>
        <taxon>Marinococcus</taxon>
    </lineage>
</organism>
<dbReference type="OrthoDB" id="9764892at2"/>
<sequence>MPEPVYIIDAKRSPVHHVNGAFSQLEPEQLTAPLYKHFQVHHGIQGRVPADEVFMGNAVGPGGNLARLSLLEAGYDTSVPGVTVDRQCGSGLEAVHQGFRHLQAGAADTVLAGGVESTSRAPKRSFFASEAYPVSSTQERARFSPKFIGDPDMGEAAETVAEAYSISRADQDAFAERSYRLSWEEAAKPDISREIIPVGTIQADAELRSPDKMSKIIRRAPSVFQEHGTVTAANSSRISDGAALTLMATQSSCRRHGLEPALEIIDAAAVGVDPTMPGIGPVPAVERLLERNRLSVRDVSIWECNEAFASQVLASTFQLGIPPERLNIAGGAIAQGHPYGASGAILIARLMRLMQNGNLPLGVAMIGIGGGLGLASLYRLV</sequence>
<accession>A0A1H2T9V4</accession>
<feature type="transmembrane region" description="Helical" evidence="6">
    <location>
        <begin position="359"/>
        <end position="378"/>
    </location>
</feature>
<feature type="domain" description="Thiolase N-terminal" evidence="7">
    <location>
        <begin position="5"/>
        <end position="250"/>
    </location>
</feature>
<reference evidence="9 10" key="1">
    <citation type="submission" date="2016-10" db="EMBL/GenBank/DDBJ databases">
        <authorList>
            <person name="de Groot N.N."/>
        </authorList>
    </citation>
    <scope>NUCLEOTIDE SEQUENCE [LARGE SCALE GENOMIC DNA]</scope>
    <source>
        <strain evidence="9 10">DSM 23126</strain>
    </source>
</reference>
<keyword evidence="3 5" id="KW-0012">Acyltransferase</keyword>